<comment type="caution">
    <text evidence="1">The sequence shown here is derived from an EMBL/GenBank/DDBJ whole genome shotgun (WGS) entry which is preliminary data.</text>
</comment>
<dbReference type="AlphaFoldDB" id="A0A8H3HHF5"/>
<sequence length="588" mass="65993">MNNTTPLTLGGISTELIIKILHHCECLTILRFAATCKAYNELVAQSVTLQLHIELEANCLELVKGSFKQDATYPVILEDLTRFRDAWLDLDIGEPITRPVGKSDMLLWELREGFYIVAFSQSEGRYADALQFIPLDPETPDPPPLLFDFTFNEFTADPGQGLVAIISRDPQENKTSHVRLCSSSTGLAHPLAQHPRLTAEFDFKPPLFGSGFAIEIMGHTVLAKVSCPLENVYEILIWDWRFGVLLHRISSRDGICDFTFLDQQHLVVMSATHSAQDSLALLIYDISDDKSACNASPNKPMRATDLPISQPILRLEFPRLKQSAKISEMGLLLRSDPTPDRKIYANSAAFACPYAVTLGITFCFHTVGYDWAAPPFYRVFLDGRSLRDHIRTNSHNGTQVLPWSAWGTNATRWFVTPEEPDHWICWMSGSKYTRPLTDSHYYCVFDFSSLTVGRFQERFKQLYPTVYDRLVDNSDLHTGDGFGDLELLDRYLLAFLEDSPIDTEPVVLTVGADNPSIIAVGNDEDAGFDEPVISQLPYRLVCKDNNEIEHEGWQINGDCIIGVAPWSSPAESITIYKLKNLNKTGSGV</sequence>
<proteinExistence type="predicted"/>
<dbReference type="EMBL" id="CAJMXA010003632">
    <property type="protein sequence ID" value="CAE6508296.1"/>
    <property type="molecule type" value="Genomic_DNA"/>
</dbReference>
<dbReference type="CDD" id="cd09917">
    <property type="entry name" value="F-box_SF"/>
    <property type="match status" value="1"/>
</dbReference>
<evidence type="ECO:0000313" key="1">
    <source>
        <dbReference type="EMBL" id="CAE6508296.1"/>
    </source>
</evidence>
<accession>A0A8H3HHF5</accession>
<organism evidence="1 2">
    <name type="scientific">Rhizoctonia solani</name>
    <dbReference type="NCBI Taxonomy" id="456999"/>
    <lineage>
        <taxon>Eukaryota</taxon>
        <taxon>Fungi</taxon>
        <taxon>Dikarya</taxon>
        <taxon>Basidiomycota</taxon>
        <taxon>Agaricomycotina</taxon>
        <taxon>Agaricomycetes</taxon>
        <taxon>Cantharellales</taxon>
        <taxon>Ceratobasidiaceae</taxon>
        <taxon>Rhizoctonia</taxon>
    </lineage>
</organism>
<dbReference type="Proteomes" id="UP000663853">
    <property type="component" value="Unassembled WGS sequence"/>
</dbReference>
<gene>
    <name evidence="1" type="ORF">RDB_LOCUS123416</name>
</gene>
<reference evidence="1" key="1">
    <citation type="submission" date="2021-01" db="EMBL/GenBank/DDBJ databases">
        <authorList>
            <person name="Kaushik A."/>
        </authorList>
    </citation>
    <scope>NUCLEOTIDE SEQUENCE</scope>
    <source>
        <strain evidence="1">AG6-10EEA</strain>
    </source>
</reference>
<evidence type="ECO:0008006" key="3">
    <source>
        <dbReference type="Google" id="ProtNLM"/>
    </source>
</evidence>
<name>A0A8H3HHF5_9AGAM</name>
<protein>
    <recommendedName>
        <fullName evidence="3">F-box domain-containing protein</fullName>
    </recommendedName>
</protein>
<evidence type="ECO:0000313" key="2">
    <source>
        <dbReference type="Proteomes" id="UP000663853"/>
    </source>
</evidence>